<comment type="subcellular location">
    <subcellularLocation>
        <location evidence="1">Endoplasmic reticulum membrane</location>
        <topology evidence="1">Multi-pass membrane protein</topology>
    </subcellularLocation>
</comment>
<evidence type="ECO:0000313" key="2">
    <source>
        <dbReference type="EMBL" id="TEB19804.1"/>
    </source>
</evidence>
<evidence type="ECO:0000313" key="3">
    <source>
        <dbReference type="Proteomes" id="UP000298030"/>
    </source>
</evidence>
<accession>A0A4Y7SE07</accession>
<comment type="caution">
    <text evidence="2">The sequence shown here is derived from an EMBL/GenBank/DDBJ whole genome shotgun (WGS) entry which is preliminary data.</text>
</comment>
<comment type="similarity">
    <text evidence="1">Belongs to the PIGG/PIGN/PIGO family. PIGN subfamily.</text>
</comment>
<comment type="caution">
    <text evidence="1">Lacks conserved residue(s) required for the propagation of feature annotation.</text>
</comment>
<dbReference type="InterPro" id="IPR007070">
    <property type="entry name" value="GPI_EtnP_transferase_1"/>
</dbReference>
<dbReference type="UniPathway" id="UPA00196"/>
<evidence type="ECO:0000256" key="1">
    <source>
        <dbReference type="RuleBase" id="RU367138"/>
    </source>
</evidence>
<dbReference type="GO" id="GO:0005789">
    <property type="term" value="C:endoplasmic reticulum membrane"/>
    <property type="evidence" value="ECO:0007669"/>
    <property type="project" value="UniProtKB-SubCell"/>
</dbReference>
<name>A0A4Y7SE07_COPMI</name>
<dbReference type="AlphaFoldDB" id="A0A4Y7SE07"/>
<comment type="pathway">
    <text evidence="1">Glycolipid biosynthesis; glycosylphosphatidylinositol-anchor biosynthesis.</text>
</comment>
<dbReference type="PANTHER" id="PTHR12250:SF0">
    <property type="entry name" value="GPI ETHANOLAMINE PHOSPHATE TRANSFERASE 1"/>
    <property type="match status" value="1"/>
</dbReference>
<dbReference type="Gene3D" id="3.40.720.10">
    <property type="entry name" value="Alkaline Phosphatase, subunit A"/>
    <property type="match status" value="1"/>
</dbReference>
<keyword evidence="1" id="KW-0812">Transmembrane</keyword>
<dbReference type="Proteomes" id="UP000298030">
    <property type="component" value="Unassembled WGS sequence"/>
</dbReference>
<keyword evidence="1" id="KW-0256">Endoplasmic reticulum</keyword>
<reference evidence="2 3" key="1">
    <citation type="journal article" date="2019" name="Nat. Ecol. Evol.">
        <title>Megaphylogeny resolves global patterns of mushroom evolution.</title>
        <authorList>
            <person name="Varga T."/>
            <person name="Krizsan K."/>
            <person name="Foldi C."/>
            <person name="Dima B."/>
            <person name="Sanchez-Garcia M."/>
            <person name="Sanchez-Ramirez S."/>
            <person name="Szollosi G.J."/>
            <person name="Szarkandi J.G."/>
            <person name="Papp V."/>
            <person name="Albert L."/>
            <person name="Andreopoulos W."/>
            <person name="Angelini C."/>
            <person name="Antonin V."/>
            <person name="Barry K.W."/>
            <person name="Bougher N.L."/>
            <person name="Buchanan P."/>
            <person name="Buyck B."/>
            <person name="Bense V."/>
            <person name="Catcheside P."/>
            <person name="Chovatia M."/>
            <person name="Cooper J."/>
            <person name="Damon W."/>
            <person name="Desjardin D."/>
            <person name="Finy P."/>
            <person name="Geml J."/>
            <person name="Haridas S."/>
            <person name="Hughes K."/>
            <person name="Justo A."/>
            <person name="Karasinski D."/>
            <person name="Kautmanova I."/>
            <person name="Kiss B."/>
            <person name="Kocsube S."/>
            <person name="Kotiranta H."/>
            <person name="LaButti K.M."/>
            <person name="Lechner B.E."/>
            <person name="Liimatainen K."/>
            <person name="Lipzen A."/>
            <person name="Lukacs Z."/>
            <person name="Mihaltcheva S."/>
            <person name="Morgado L.N."/>
            <person name="Niskanen T."/>
            <person name="Noordeloos M.E."/>
            <person name="Ohm R.A."/>
            <person name="Ortiz-Santana B."/>
            <person name="Ovrebo C."/>
            <person name="Racz N."/>
            <person name="Riley R."/>
            <person name="Savchenko A."/>
            <person name="Shiryaev A."/>
            <person name="Soop K."/>
            <person name="Spirin V."/>
            <person name="Szebenyi C."/>
            <person name="Tomsovsky M."/>
            <person name="Tulloss R.E."/>
            <person name="Uehling J."/>
            <person name="Grigoriev I.V."/>
            <person name="Vagvolgyi C."/>
            <person name="Papp T."/>
            <person name="Martin F.M."/>
            <person name="Miettinen O."/>
            <person name="Hibbett D.S."/>
            <person name="Nagy L.G."/>
        </authorList>
    </citation>
    <scope>NUCLEOTIDE SEQUENCE [LARGE SCALE GENOMIC DNA]</scope>
    <source>
        <strain evidence="2 3">FP101781</strain>
    </source>
</reference>
<comment type="function">
    <text evidence="1">Ethanolamine phosphate transferase involved in glycosylphosphatidylinositol-anchor biosynthesis. Transfers ethanolamine phosphate to the first alpha-1,4-linked mannose of the glycosylphosphatidylinositol precursor of GPI-anchor.</text>
</comment>
<dbReference type="EMBL" id="QPFP01000172">
    <property type="protein sequence ID" value="TEB19804.1"/>
    <property type="molecule type" value="Genomic_DNA"/>
</dbReference>
<keyword evidence="1" id="KW-0472">Membrane</keyword>
<dbReference type="InterPro" id="IPR017850">
    <property type="entry name" value="Alkaline_phosphatase_core_sf"/>
</dbReference>
<dbReference type="OrthoDB" id="2748310at2759"/>
<dbReference type="GO" id="GO:0006506">
    <property type="term" value="P:GPI anchor biosynthetic process"/>
    <property type="evidence" value="ECO:0007669"/>
    <property type="project" value="UniProtKB-UniPathway"/>
</dbReference>
<sequence length="163" mass="17690">MASTPASSDPSRFNISKLLILGLLFHIIFIGSVFDCYFTSPVVNGMKRFNVGSAPAKRLVLIVGARLVVSVESQTDPHRIGDGLRADLLYNLNPFPTVPNSPRIVAPYLRSIIEERGAFGISHTRVPTESRPGHVAIIGGMYEDVSAVTKGWKVKPSGFRLGV</sequence>
<proteinExistence type="inferred from homology"/>
<dbReference type="GO" id="GO:0051377">
    <property type="term" value="F:mannose-ethanolamine phosphotransferase activity"/>
    <property type="evidence" value="ECO:0007669"/>
    <property type="project" value="UniProtKB-UniRule"/>
</dbReference>
<feature type="transmembrane region" description="Helical" evidence="1">
    <location>
        <begin position="18"/>
        <end position="38"/>
    </location>
</feature>
<keyword evidence="1" id="KW-0337">GPI-anchor biosynthesis</keyword>
<keyword evidence="1" id="KW-0808">Transferase</keyword>
<organism evidence="2 3">
    <name type="scientific">Coprinellus micaceus</name>
    <name type="common">Glistening ink-cap mushroom</name>
    <name type="synonym">Coprinus micaceus</name>
    <dbReference type="NCBI Taxonomy" id="71717"/>
    <lineage>
        <taxon>Eukaryota</taxon>
        <taxon>Fungi</taxon>
        <taxon>Dikarya</taxon>
        <taxon>Basidiomycota</taxon>
        <taxon>Agaricomycotina</taxon>
        <taxon>Agaricomycetes</taxon>
        <taxon>Agaricomycetidae</taxon>
        <taxon>Agaricales</taxon>
        <taxon>Agaricineae</taxon>
        <taxon>Psathyrellaceae</taxon>
        <taxon>Coprinellus</taxon>
    </lineage>
</organism>
<dbReference type="STRING" id="71717.A0A4Y7SE07"/>
<gene>
    <name evidence="2" type="ORF">FA13DRAFT_323198</name>
</gene>
<keyword evidence="3" id="KW-1185">Reference proteome</keyword>
<dbReference type="EC" id="2.-.-.-" evidence="1"/>
<keyword evidence="1" id="KW-1133">Transmembrane helix</keyword>
<protein>
    <recommendedName>
        <fullName evidence="1">GPI ethanolamine phosphate transferase 1</fullName>
        <ecNumber evidence="1">2.-.-.-</ecNumber>
    </recommendedName>
</protein>
<dbReference type="PANTHER" id="PTHR12250">
    <property type="entry name" value="PHOSPHATIDYLINOSITOL GLYCAN, CLASS N"/>
    <property type="match status" value="1"/>
</dbReference>